<evidence type="ECO:0000313" key="2">
    <source>
        <dbReference type="Proteomes" id="UP000267017"/>
    </source>
</evidence>
<comment type="caution">
    <text evidence="1">The sequence shown here is derived from an EMBL/GenBank/DDBJ whole genome shotgun (WGS) entry which is preliminary data.</text>
</comment>
<dbReference type="RefSeq" id="WP_128635713.1">
    <property type="nucleotide sequence ID" value="NZ_RRCN01000002.1"/>
</dbReference>
<organism evidence="1 2">
    <name type="scientific">Paenibacillus oralis</name>
    <dbReference type="NCBI Taxonomy" id="2490856"/>
    <lineage>
        <taxon>Bacteria</taxon>
        <taxon>Bacillati</taxon>
        <taxon>Bacillota</taxon>
        <taxon>Bacilli</taxon>
        <taxon>Bacillales</taxon>
        <taxon>Paenibacillaceae</taxon>
        <taxon>Paenibacillus</taxon>
    </lineage>
</organism>
<protein>
    <submittedName>
        <fullName evidence="1">Uncharacterized protein</fullName>
    </submittedName>
</protein>
<dbReference type="AlphaFoldDB" id="A0A3P3T9A2"/>
<reference evidence="1 2" key="1">
    <citation type="submission" date="2018-11" db="EMBL/GenBank/DDBJ databases">
        <title>Genome sequencing of Paenibacillus sp. KCOM 3021 (= ChDC PVNT-B20).</title>
        <authorList>
            <person name="Kook J.-K."/>
            <person name="Park S.-N."/>
            <person name="Lim Y.K."/>
        </authorList>
    </citation>
    <scope>NUCLEOTIDE SEQUENCE [LARGE SCALE GENOMIC DNA]</scope>
    <source>
        <strain evidence="1 2">KCOM 3021</strain>
    </source>
</reference>
<keyword evidence="2" id="KW-1185">Reference proteome</keyword>
<gene>
    <name evidence="1" type="ORF">EHV15_34070</name>
</gene>
<dbReference type="Proteomes" id="UP000267017">
    <property type="component" value="Unassembled WGS sequence"/>
</dbReference>
<sequence>MIILNHNAVLEASQAYFKMVYKYWICEASLQKITEEVAKIELSKFSEGFLNEYESFKKLYEQHEGDLTDIEDGKSAAAALFMEMVLRFTERLANAREIALEITYSDPEQFTGGLSKEWGTFITDIKNEER</sequence>
<proteinExistence type="predicted"/>
<name>A0A3P3T9A2_9BACL</name>
<dbReference type="EMBL" id="RRCN01000002">
    <property type="protein sequence ID" value="RRJ54626.1"/>
    <property type="molecule type" value="Genomic_DNA"/>
</dbReference>
<accession>A0A3P3T9A2</accession>
<evidence type="ECO:0000313" key="1">
    <source>
        <dbReference type="EMBL" id="RRJ54626.1"/>
    </source>
</evidence>